<dbReference type="EMBL" id="AP002864">
    <property type="protein sequence ID" value="BAD67979.1"/>
    <property type="molecule type" value="Genomic_DNA"/>
</dbReference>
<name>Q5VRE6_ORYSJ</name>
<protein>
    <submittedName>
        <fullName evidence="1">Uncharacterized protein</fullName>
    </submittedName>
</protein>
<gene>
    <name evidence="1" type="primary">OSJNBa0033B09.28</name>
</gene>
<organism evidence="1 2">
    <name type="scientific">Oryza sativa subsp. japonica</name>
    <name type="common">Rice</name>
    <dbReference type="NCBI Taxonomy" id="39947"/>
    <lineage>
        <taxon>Eukaryota</taxon>
        <taxon>Viridiplantae</taxon>
        <taxon>Streptophyta</taxon>
        <taxon>Embryophyta</taxon>
        <taxon>Tracheophyta</taxon>
        <taxon>Spermatophyta</taxon>
        <taxon>Magnoliopsida</taxon>
        <taxon>Liliopsida</taxon>
        <taxon>Poales</taxon>
        <taxon>Poaceae</taxon>
        <taxon>BOP clade</taxon>
        <taxon>Oryzoideae</taxon>
        <taxon>Oryzeae</taxon>
        <taxon>Oryzinae</taxon>
        <taxon>Oryza</taxon>
        <taxon>Oryza sativa</taxon>
    </lineage>
</organism>
<evidence type="ECO:0000313" key="1">
    <source>
        <dbReference type="EMBL" id="BAD67979.1"/>
    </source>
</evidence>
<accession>Q5VRE6</accession>
<evidence type="ECO:0000313" key="2">
    <source>
        <dbReference type="Proteomes" id="UP000000763"/>
    </source>
</evidence>
<reference evidence="2" key="2">
    <citation type="journal article" date="2008" name="Nucleic Acids Res.">
        <title>The rice annotation project database (RAP-DB): 2008 update.</title>
        <authorList>
            <consortium name="The rice annotation project (RAP)"/>
        </authorList>
    </citation>
    <scope>GENOME REANNOTATION</scope>
    <source>
        <strain evidence="2">cv. Nipponbare</strain>
    </source>
</reference>
<reference evidence="2" key="1">
    <citation type="journal article" date="2005" name="Nature">
        <title>The map-based sequence of the rice genome.</title>
        <authorList>
            <consortium name="International rice genome sequencing project (IRGSP)"/>
            <person name="Matsumoto T."/>
            <person name="Wu J."/>
            <person name="Kanamori H."/>
            <person name="Katayose Y."/>
            <person name="Fujisawa M."/>
            <person name="Namiki N."/>
            <person name="Mizuno H."/>
            <person name="Yamamoto K."/>
            <person name="Antonio B.A."/>
            <person name="Baba T."/>
            <person name="Sakata K."/>
            <person name="Nagamura Y."/>
            <person name="Aoki H."/>
            <person name="Arikawa K."/>
            <person name="Arita K."/>
            <person name="Bito T."/>
            <person name="Chiden Y."/>
            <person name="Fujitsuka N."/>
            <person name="Fukunaka R."/>
            <person name="Hamada M."/>
            <person name="Harada C."/>
            <person name="Hayashi A."/>
            <person name="Hijishita S."/>
            <person name="Honda M."/>
            <person name="Hosokawa S."/>
            <person name="Ichikawa Y."/>
            <person name="Idonuma A."/>
            <person name="Iijima M."/>
            <person name="Ikeda M."/>
            <person name="Ikeno M."/>
            <person name="Ito K."/>
            <person name="Ito S."/>
            <person name="Ito T."/>
            <person name="Ito Y."/>
            <person name="Ito Y."/>
            <person name="Iwabuchi A."/>
            <person name="Kamiya K."/>
            <person name="Karasawa W."/>
            <person name="Kurita K."/>
            <person name="Katagiri S."/>
            <person name="Kikuta A."/>
            <person name="Kobayashi H."/>
            <person name="Kobayashi N."/>
            <person name="Machita K."/>
            <person name="Maehara T."/>
            <person name="Masukawa M."/>
            <person name="Mizubayashi T."/>
            <person name="Mukai Y."/>
            <person name="Nagasaki H."/>
            <person name="Nagata Y."/>
            <person name="Naito S."/>
            <person name="Nakashima M."/>
            <person name="Nakama Y."/>
            <person name="Nakamichi Y."/>
            <person name="Nakamura M."/>
            <person name="Meguro A."/>
            <person name="Negishi M."/>
            <person name="Ohta I."/>
            <person name="Ohta T."/>
            <person name="Okamoto M."/>
            <person name="Ono N."/>
            <person name="Saji S."/>
            <person name="Sakaguchi M."/>
            <person name="Sakai K."/>
            <person name="Shibata M."/>
            <person name="Shimokawa T."/>
            <person name="Song J."/>
            <person name="Takazaki Y."/>
            <person name="Terasawa K."/>
            <person name="Tsugane M."/>
            <person name="Tsuji K."/>
            <person name="Ueda S."/>
            <person name="Waki K."/>
            <person name="Yamagata H."/>
            <person name="Yamamoto M."/>
            <person name="Yamamoto S."/>
            <person name="Yamane H."/>
            <person name="Yoshiki S."/>
            <person name="Yoshihara R."/>
            <person name="Yukawa K."/>
            <person name="Zhong H."/>
            <person name="Yano M."/>
            <person name="Yuan Q."/>
            <person name="Ouyang S."/>
            <person name="Liu J."/>
            <person name="Jones K.M."/>
            <person name="Gansberger K."/>
            <person name="Moffat K."/>
            <person name="Hill J."/>
            <person name="Bera J."/>
            <person name="Fadrosh D."/>
            <person name="Jin S."/>
            <person name="Johri S."/>
            <person name="Kim M."/>
            <person name="Overton L."/>
            <person name="Reardon M."/>
            <person name="Tsitrin T."/>
            <person name="Vuong H."/>
            <person name="Weaver B."/>
            <person name="Ciecko A."/>
            <person name="Tallon L."/>
            <person name="Jackson J."/>
            <person name="Pai G."/>
            <person name="Aken S.V."/>
            <person name="Utterback T."/>
            <person name="Reidmuller S."/>
            <person name="Feldblyum T."/>
            <person name="Hsiao J."/>
            <person name="Zismann V."/>
            <person name="Iobst S."/>
            <person name="de Vazeille A.R."/>
            <person name="Buell C.R."/>
            <person name="Ying K."/>
            <person name="Li Y."/>
            <person name="Lu T."/>
            <person name="Huang Y."/>
            <person name="Zhao Q."/>
            <person name="Feng Q."/>
            <person name="Zhang L."/>
            <person name="Zhu J."/>
            <person name="Weng Q."/>
            <person name="Mu J."/>
            <person name="Lu Y."/>
            <person name="Fan D."/>
            <person name="Liu Y."/>
            <person name="Guan J."/>
            <person name="Zhang Y."/>
            <person name="Yu S."/>
            <person name="Liu X."/>
            <person name="Zhang Y."/>
            <person name="Hong G."/>
            <person name="Han B."/>
            <person name="Choisne N."/>
            <person name="Demange N."/>
            <person name="Orjeda G."/>
            <person name="Samain S."/>
            <person name="Cattolico L."/>
            <person name="Pelletier E."/>
            <person name="Couloux A."/>
            <person name="Segurens B."/>
            <person name="Wincker P."/>
            <person name="D'Hont A."/>
            <person name="Scarpelli C."/>
            <person name="Weissenbach J."/>
            <person name="Salanoubat M."/>
            <person name="Quetier F."/>
            <person name="Yu Y."/>
            <person name="Kim H.R."/>
            <person name="Rambo T."/>
            <person name="Currie J."/>
            <person name="Collura K."/>
            <person name="Luo M."/>
            <person name="Yang T."/>
            <person name="Ammiraju J.S.S."/>
            <person name="Engler F."/>
            <person name="Soderlund C."/>
            <person name="Wing R.A."/>
            <person name="Palmer L.E."/>
            <person name="de la Bastide M."/>
            <person name="Spiegel L."/>
            <person name="Nascimento L."/>
            <person name="Zutavern T."/>
            <person name="O'Shaughnessy A."/>
            <person name="Dike S."/>
            <person name="Dedhia N."/>
            <person name="Preston R."/>
            <person name="Balija V."/>
            <person name="McCombie W.R."/>
            <person name="Chow T."/>
            <person name="Chen H."/>
            <person name="Chung M."/>
            <person name="Chen C."/>
            <person name="Shaw J."/>
            <person name="Wu H."/>
            <person name="Hsiao K."/>
            <person name="Chao Y."/>
            <person name="Chu M."/>
            <person name="Cheng C."/>
            <person name="Hour A."/>
            <person name="Lee P."/>
            <person name="Lin S."/>
            <person name="Lin Y."/>
            <person name="Liou J."/>
            <person name="Liu S."/>
            <person name="Hsing Y."/>
            <person name="Raghuvanshi S."/>
            <person name="Mohanty A."/>
            <person name="Bharti A.K."/>
            <person name="Gaur A."/>
            <person name="Gupta V."/>
            <person name="Kumar D."/>
            <person name="Ravi V."/>
            <person name="Vij S."/>
            <person name="Kapur A."/>
            <person name="Khurana P."/>
            <person name="Khurana P."/>
            <person name="Khurana J.P."/>
            <person name="Tyagi A.K."/>
            <person name="Gaikwad K."/>
            <person name="Singh A."/>
            <person name="Dalal V."/>
            <person name="Srivastava S."/>
            <person name="Dixit A."/>
            <person name="Pal A.K."/>
            <person name="Ghazi I.A."/>
            <person name="Yadav M."/>
            <person name="Pandit A."/>
            <person name="Bhargava A."/>
            <person name="Sureshbabu K."/>
            <person name="Batra K."/>
            <person name="Sharma T.R."/>
            <person name="Mohapatra T."/>
            <person name="Singh N.K."/>
            <person name="Messing J."/>
            <person name="Nelson A.B."/>
            <person name="Fuks G."/>
            <person name="Kavchok S."/>
            <person name="Keizer G."/>
            <person name="Linton E."/>
            <person name="Llaca V."/>
            <person name="Song R."/>
            <person name="Tanyolac B."/>
            <person name="Young S."/>
            <person name="Ho-Il K."/>
            <person name="Hahn J.H."/>
            <person name="Sangsakoo G."/>
            <person name="Vanavichit A."/>
            <person name="de Mattos Luiz.A.T."/>
            <person name="Zimmer P.D."/>
            <person name="Malone G."/>
            <person name="Dellagostin O."/>
            <person name="de Oliveira A.C."/>
            <person name="Bevan M."/>
            <person name="Bancroft I."/>
            <person name="Minx P."/>
            <person name="Cordum H."/>
            <person name="Wilson R."/>
            <person name="Cheng Z."/>
            <person name="Jin W."/>
            <person name="Jiang J."/>
            <person name="Leong S.A."/>
            <person name="Iwama H."/>
            <person name="Gojobori T."/>
            <person name="Itoh T."/>
            <person name="Niimura Y."/>
            <person name="Fujii Y."/>
            <person name="Habara T."/>
            <person name="Sakai H."/>
            <person name="Sato Y."/>
            <person name="Wilson G."/>
            <person name="Kumar K."/>
            <person name="McCouch S."/>
            <person name="Juretic N."/>
            <person name="Hoen D."/>
            <person name="Wright S."/>
            <person name="Bruskiewich R."/>
            <person name="Bureau T."/>
            <person name="Miyao A."/>
            <person name="Hirochika H."/>
            <person name="Nishikawa T."/>
            <person name="Kadowaki K."/>
            <person name="Sugiura M."/>
            <person name="Burr B."/>
            <person name="Sasaki T."/>
        </authorList>
    </citation>
    <scope>NUCLEOTIDE SEQUENCE [LARGE SCALE GENOMIC DNA]</scope>
    <source>
        <strain evidence="2">cv. Nipponbare</strain>
    </source>
</reference>
<sequence>MACLEPEPPLPPSLEMALREPEPLRTSTSTEAVLPHNPAEGHSRVALRSWYVHDAYDTWLLNRSYTRLAETMELVVAKGSDGTVSLMARAGNGQRWWLALPRDGEPVHPVTVVDDWFDDGR</sequence>
<proteinExistence type="predicted"/>
<dbReference type="AlphaFoldDB" id="Q5VRE6"/>
<dbReference type="Proteomes" id="UP000000763">
    <property type="component" value="Chromosome 6"/>
</dbReference>